<evidence type="ECO:0000256" key="1">
    <source>
        <dbReference type="SAM" id="MobiDB-lite"/>
    </source>
</evidence>
<dbReference type="VEuPathDB" id="CryptoDB:Vbra_3188"/>
<dbReference type="AlphaFoldDB" id="A0A0G4G6Y9"/>
<evidence type="ECO:0000313" key="2">
    <source>
        <dbReference type="EMBL" id="CEM24436.1"/>
    </source>
</evidence>
<dbReference type="Proteomes" id="UP000041254">
    <property type="component" value="Unassembled WGS sequence"/>
</dbReference>
<reference evidence="2 3" key="1">
    <citation type="submission" date="2014-11" db="EMBL/GenBank/DDBJ databases">
        <authorList>
            <person name="Zhu J."/>
            <person name="Qi W."/>
            <person name="Song R."/>
        </authorList>
    </citation>
    <scope>NUCLEOTIDE SEQUENCE [LARGE SCALE GENOMIC DNA]</scope>
</reference>
<dbReference type="EMBL" id="CDMY01000581">
    <property type="protein sequence ID" value="CEM24436.1"/>
    <property type="molecule type" value="Genomic_DNA"/>
</dbReference>
<dbReference type="InParanoid" id="A0A0G4G6Y9"/>
<sequence>MPAKRQLGRQLANVGARLCPKFGRKRKPKKSPIAEATEQKSSTQQRTTRTAPPLDGPRASCRRIAPRDGDAAELPTTYSESEPETQSDHRDCISCSCHVCLCVQEWMQHRKDEEKAADDLEEQISLQKDYASRFERLQQLRAKRRGDPGQAQDSQPDKQQDRQAVAPAAPQRGPAVMQPRRADQDEDADEDDVDALLDWRKKLV</sequence>
<keyword evidence="3" id="KW-1185">Reference proteome</keyword>
<feature type="compositionally biased region" description="Acidic residues" evidence="1">
    <location>
        <begin position="184"/>
        <end position="193"/>
    </location>
</feature>
<feature type="region of interest" description="Disordered" evidence="1">
    <location>
        <begin position="1"/>
        <end position="90"/>
    </location>
</feature>
<accession>A0A0G4G6Y9</accession>
<evidence type="ECO:0000313" key="3">
    <source>
        <dbReference type="Proteomes" id="UP000041254"/>
    </source>
</evidence>
<feature type="region of interest" description="Disordered" evidence="1">
    <location>
        <begin position="139"/>
        <end position="193"/>
    </location>
</feature>
<name>A0A0G4G6Y9_VITBC</name>
<gene>
    <name evidence="2" type="ORF">Vbra_3188</name>
</gene>
<organism evidence="2 3">
    <name type="scientific">Vitrella brassicaformis (strain CCMP3155)</name>
    <dbReference type="NCBI Taxonomy" id="1169540"/>
    <lineage>
        <taxon>Eukaryota</taxon>
        <taxon>Sar</taxon>
        <taxon>Alveolata</taxon>
        <taxon>Colpodellida</taxon>
        <taxon>Vitrellaceae</taxon>
        <taxon>Vitrella</taxon>
    </lineage>
</organism>
<feature type="compositionally biased region" description="Low complexity" evidence="1">
    <location>
        <begin position="41"/>
        <end position="50"/>
    </location>
</feature>
<proteinExistence type="predicted"/>
<protein>
    <submittedName>
        <fullName evidence="2">Uncharacterized protein</fullName>
    </submittedName>
</protein>